<dbReference type="SUPFAM" id="SSF69279">
    <property type="entry name" value="Phage tail proteins"/>
    <property type="match status" value="1"/>
</dbReference>
<accession>A0A6J5ST69</accession>
<organism evidence="1">
    <name type="scientific">uncultured Caudovirales phage</name>
    <dbReference type="NCBI Taxonomy" id="2100421"/>
    <lineage>
        <taxon>Viruses</taxon>
        <taxon>Duplodnaviria</taxon>
        <taxon>Heunggongvirae</taxon>
        <taxon>Uroviricota</taxon>
        <taxon>Caudoviricetes</taxon>
        <taxon>Peduoviridae</taxon>
        <taxon>Maltschvirus</taxon>
        <taxon>Maltschvirus maltsch</taxon>
    </lineage>
</organism>
<protein>
    <submittedName>
        <fullName evidence="1">Uncharacterized protein</fullName>
    </submittedName>
</protein>
<proteinExistence type="predicted"/>
<gene>
    <name evidence="1" type="ORF">UFOVP1608_18</name>
</gene>
<dbReference type="EMBL" id="LR797470">
    <property type="protein sequence ID" value="CAB4218266.1"/>
    <property type="molecule type" value="Genomic_DNA"/>
</dbReference>
<evidence type="ECO:0000313" key="1">
    <source>
        <dbReference type="EMBL" id="CAB4218266.1"/>
    </source>
</evidence>
<sequence>MYPASTEFKTTIRGSHNSVVAAQVWADDVKLLDLYPLDGSVSVDSRRAVRRTFDLTLTSPDPTTRTARATAGTYAELAADYATYTLLSAGVGSYGVLTYAGDVVTVSVDEGIVPDDAFDILAPFGNEIRLWRGATVNKLRSDTYADISGSTYTILASTYATYGVLAQAVTAYTEDELIPLGVFLLTNVEIEAGDGGVSIQASGSDRSVRISRARWTQPYTIAAGTDLGTAIQNLLTDRWIDVPCRFSATTETINKAVFGTETDNDPWRDAQGIAKSAGYDLYFDADGYAVLTAIRDAASASPNAVYAENEEAMVLKLNRSLSNEQTYNGVIVTAEGTEVSDTFREEAWDDDLSSPTYRYGKFGQVPFFYSSPLITTSAQAQSAASGLLAAKKGATENVAWSQIVDPSLDAADVVAVTNADAKVDRLMVIDRLTIPLDAAGTMSAVARTVRSLNGETFEDVA</sequence>
<reference evidence="1" key="1">
    <citation type="submission" date="2020-05" db="EMBL/GenBank/DDBJ databases">
        <authorList>
            <person name="Chiriac C."/>
            <person name="Salcher M."/>
            <person name="Ghai R."/>
            <person name="Kavagutti S V."/>
        </authorList>
    </citation>
    <scope>NUCLEOTIDE SEQUENCE</scope>
</reference>
<name>A0A6J5ST69_9CAUD</name>